<name>A0A0F7P7P1_9EURY</name>
<feature type="coiled-coil region" evidence="11">
    <location>
        <begin position="67"/>
        <end position="101"/>
    </location>
</feature>
<dbReference type="InterPro" id="IPR002490">
    <property type="entry name" value="V-ATPase_116kDa_su"/>
</dbReference>
<evidence type="ECO:0000256" key="3">
    <source>
        <dbReference type="ARBA" id="ARBA00022448"/>
    </source>
</evidence>
<feature type="transmembrane region" description="Helical" evidence="10">
    <location>
        <begin position="446"/>
        <end position="469"/>
    </location>
</feature>
<dbReference type="GO" id="GO:0007035">
    <property type="term" value="P:vacuolar acidification"/>
    <property type="evidence" value="ECO:0007669"/>
    <property type="project" value="TreeGrafter"/>
</dbReference>
<dbReference type="AlphaFoldDB" id="A0A0F7P7P1"/>
<evidence type="ECO:0000256" key="1">
    <source>
        <dbReference type="ARBA" id="ARBA00004141"/>
    </source>
</evidence>
<comment type="subcellular location">
    <subcellularLocation>
        <location evidence="1">Membrane</location>
        <topology evidence="1">Multi-pass membrane protein</topology>
    </subcellularLocation>
</comment>
<dbReference type="Proteomes" id="UP000069906">
    <property type="component" value="Chromosome"/>
</dbReference>
<feature type="transmembrane region" description="Helical" evidence="10">
    <location>
        <begin position="401"/>
        <end position="426"/>
    </location>
</feature>
<accession>A0A0F7P7P1</accession>
<comment type="function">
    <text evidence="8">Component of the A-type ATP synthase that produces ATP from ADP in the presence of a proton gradient across the membrane.</text>
</comment>
<dbReference type="Pfam" id="PF01496">
    <property type="entry name" value="V_ATPase_I"/>
    <property type="match status" value="1"/>
</dbReference>
<feature type="transmembrane region" description="Helical" evidence="10">
    <location>
        <begin position="481"/>
        <end position="500"/>
    </location>
</feature>
<evidence type="ECO:0000313" key="13">
    <source>
        <dbReference type="Proteomes" id="UP000069906"/>
    </source>
</evidence>
<dbReference type="KEGG" id="hsu:HLASF_0206"/>
<dbReference type="GO" id="GO:0033179">
    <property type="term" value="C:proton-transporting V-type ATPase, V0 domain"/>
    <property type="evidence" value="ECO:0007669"/>
    <property type="project" value="InterPro"/>
</dbReference>
<evidence type="ECO:0000256" key="9">
    <source>
        <dbReference type="ARBA" id="ARBA00068671"/>
    </source>
</evidence>
<evidence type="ECO:0000256" key="7">
    <source>
        <dbReference type="ARBA" id="ARBA00023136"/>
    </source>
</evidence>
<keyword evidence="12" id="KW-0378">Hydrolase</keyword>
<gene>
    <name evidence="12" type="primary">atpI</name>
    <name evidence="12" type="ORF">HLASF_0206</name>
</gene>
<keyword evidence="13" id="KW-1185">Reference proteome</keyword>
<dbReference type="PANTHER" id="PTHR11629">
    <property type="entry name" value="VACUOLAR PROTON ATPASES"/>
    <property type="match status" value="1"/>
</dbReference>
<evidence type="ECO:0000256" key="4">
    <source>
        <dbReference type="ARBA" id="ARBA00022692"/>
    </source>
</evidence>
<feature type="transmembrane region" description="Helical" evidence="10">
    <location>
        <begin position="544"/>
        <end position="567"/>
    </location>
</feature>
<evidence type="ECO:0000256" key="8">
    <source>
        <dbReference type="ARBA" id="ARBA00059506"/>
    </source>
</evidence>
<dbReference type="GO" id="GO:0046961">
    <property type="term" value="F:proton-transporting ATPase activity, rotational mechanism"/>
    <property type="evidence" value="ECO:0007669"/>
    <property type="project" value="InterPro"/>
</dbReference>
<organism evidence="12 13">
    <name type="scientific">Halanaeroarchaeum sulfurireducens</name>
    <dbReference type="NCBI Taxonomy" id="1604004"/>
    <lineage>
        <taxon>Archaea</taxon>
        <taxon>Methanobacteriati</taxon>
        <taxon>Methanobacteriota</taxon>
        <taxon>Stenosarchaea group</taxon>
        <taxon>Halobacteria</taxon>
        <taxon>Halobacteriales</taxon>
        <taxon>Halobacteriaceae</taxon>
        <taxon>Halanaeroarchaeum</taxon>
    </lineage>
</organism>
<sequence length="702" mass="76513">MRDVIEATHDLHLVHFSDYDGDIEGFETGSPLSGAEDAADKLVIVRSLKSILGVSEDDAGPTRIVSEERLASELESIRSEVNELDDRRSELEDELRDIEGKLETAHPFVELGYDLDLLSGYDHLDVAVGEGNADEVVEAIEARDDVDAYDVESEGGVVAAFAHAPETDDALGDALLGIDFEPLDVPDASGDPEQYVEELEHRQEKLQWKLERLENEIEEYRLEHAGFLLAAEEKLTIEVQKTEIPLQFATTDHAFVAEGWIPTETFDELESTVETAADGTVAVEELEVADYEDYASEHPHEHSESDEKEATADGGIAFEEDDEPPVVQDNPSIAKPFEILVEMVNRPRYSEYDPTLIVLLTFPLFFGFMIGDVGYGILYVAIGYAMATRLDSDALRSLGGIAVWSGAFTVLFGILYGEIFGMHYIGTILWDGAPPLHKGLQPHYTAYARGWLLATLFVALVHVTAGYVISFAKELRHGLKAAITESGSWALLMLGLWAWIFSRHAIGGKPAFIFEVFNQPTAQIPAENVAIALGFAGFPVEVGLAGLAAAAIGFGLLLLGEGIVGLLESLNVLVNVLSYTRIAAVLLAKAGMAFVVNLLFFGAYSHGGEFHFLVSESPHHVVEQFGEAALTFPGLIHMGVLGILGGIVVFLIGHLVVLALGVTSAGLQAVRLEYVEFFGKFYDGGGAKYHPFGYKRNYTTED</sequence>
<reference evidence="12 13" key="1">
    <citation type="journal article" date="2015" name="ISME J.">
        <title>Elemental sulfur and acetate can support life of a novel strictly anaerobic haloarchaeon.</title>
        <authorList>
            <person name="Sorokin D.Y."/>
            <person name="Kublanov I.V."/>
            <person name="Gavrilov S.N."/>
            <person name="Rojo D."/>
            <person name="Roman P."/>
            <person name="Golyshin P.N."/>
            <person name="Slepak V.Z."/>
            <person name="Smedile F."/>
            <person name="Ferrer M."/>
            <person name="Messina E."/>
            <person name="La Cono V."/>
            <person name="Yakimov M.M."/>
        </authorList>
    </citation>
    <scope>NUCLEOTIDE SEQUENCE [LARGE SCALE GENOMIC DNA]</scope>
    <source>
        <strain evidence="12 13">HSR2</strain>
    </source>
</reference>
<evidence type="ECO:0000256" key="10">
    <source>
        <dbReference type="RuleBase" id="RU361189"/>
    </source>
</evidence>
<evidence type="ECO:0000313" key="12">
    <source>
        <dbReference type="EMBL" id="AKH96717.1"/>
    </source>
</evidence>
<comment type="similarity">
    <text evidence="2 10">Belongs to the V-ATPase 116 kDa subunit family.</text>
</comment>
<feature type="transmembrane region" description="Helical" evidence="10">
    <location>
        <begin position="635"/>
        <end position="662"/>
    </location>
</feature>
<keyword evidence="6 10" id="KW-0406">Ion transport</keyword>
<keyword evidence="3 10" id="KW-0813">Transport</keyword>
<dbReference type="GO" id="GO:0016787">
    <property type="term" value="F:hydrolase activity"/>
    <property type="evidence" value="ECO:0007669"/>
    <property type="project" value="UniProtKB-KW"/>
</dbReference>
<evidence type="ECO:0000256" key="6">
    <source>
        <dbReference type="ARBA" id="ARBA00023065"/>
    </source>
</evidence>
<dbReference type="HOGENOM" id="CLU_025558_2_1_2"/>
<evidence type="ECO:0000256" key="5">
    <source>
        <dbReference type="ARBA" id="ARBA00022989"/>
    </source>
</evidence>
<dbReference type="GO" id="GO:0016471">
    <property type="term" value="C:vacuolar proton-transporting V-type ATPase complex"/>
    <property type="evidence" value="ECO:0007669"/>
    <property type="project" value="TreeGrafter"/>
</dbReference>
<proteinExistence type="inferred from homology"/>
<keyword evidence="7 10" id="KW-0472">Membrane</keyword>
<keyword evidence="11" id="KW-0175">Coiled coil</keyword>
<feature type="transmembrane region" description="Helical" evidence="10">
    <location>
        <begin position="356"/>
        <end position="380"/>
    </location>
</feature>
<dbReference type="PATRIC" id="fig|1604004.4.peg.219"/>
<evidence type="ECO:0000256" key="11">
    <source>
        <dbReference type="SAM" id="Coils"/>
    </source>
</evidence>
<dbReference type="PANTHER" id="PTHR11629:SF63">
    <property type="entry name" value="V-TYPE PROTON ATPASE SUBUNIT A"/>
    <property type="match status" value="1"/>
</dbReference>
<keyword evidence="4 10" id="KW-0812">Transmembrane</keyword>
<dbReference type="EMBL" id="CP008874">
    <property type="protein sequence ID" value="AKH96717.1"/>
    <property type="molecule type" value="Genomic_DNA"/>
</dbReference>
<protein>
    <recommendedName>
        <fullName evidence="9 10">A-type ATP synthase subunit I</fullName>
    </recommendedName>
</protein>
<feature type="coiled-coil region" evidence="11">
    <location>
        <begin position="196"/>
        <end position="230"/>
    </location>
</feature>
<evidence type="ECO:0000256" key="2">
    <source>
        <dbReference type="ARBA" id="ARBA00009904"/>
    </source>
</evidence>
<feature type="transmembrane region" description="Helical" evidence="10">
    <location>
        <begin position="579"/>
        <end position="604"/>
    </location>
</feature>
<keyword evidence="5 10" id="KW-1133">Transmembrane helix</keyword>
<dbReference type="GO" id="GO:0051117">
    <property type="term" value="F:ATPase binding"/>
    <property type="evidence" value="ECO:0007669"/>
    <property type="project" value="TreeGrafter"/>
</dbReference>